<dbReference type="InterPro" id="IPR038081">
    <property type="entry name" value="CalX-like_sf"/>
</dbReference>
<protein>
    <recommendedName>
        <fullName evidence="4">Calx-beta domain-containing protein</fullName>
    </recommendedName>
</protein>
<dbReference type="Pfam" id="PF03160">
    <property type="entry name" value="Calx-beta"/>
    <property type="match status" value="5"/>
</dbReference>
<sequence>MANKSWKTAVDGSWSVSTNWNPSLPTSVDIALINLAGVYTVTLDIDQVLGGLTLGGTASGTQTLAIASNTLTLNGASTVGNNGVLALSGGTITGTGALTVSGTGKLNWSSGTISGTGKKTISGALNLSGSRYLDGTTLETNGATIWTGAGYLYGYNGAIWNNTSTGTIDLQGDGDFYLASGTPSFNNAGTFTKSNGATNGSDYSYFDVAFNNTGTVNVKKGTLTLAGGGANTKTFSIDTGATLKISGVDYNFNTGSSLTGVGNLVVESAALKSSSGFNSTAAISVNSGTLDIGGASTWSGSLAIMGGSTVKIAAASTFSGAVTLTDGTLTGTGDLTLSNQLTWSGGTISGTGKKIVSGALNLSGSRYLDGTTLETNGATIWTGAGYLYGYNGAIWNNTSTGTIDLQGDGDFYLASGTPSFNNAGTFTKSNGATNGSDYSYFDVAFNNTGTVNVKKGTLTLAGGGANTKTFSIDTGATLKISGVDYNFNTGSSLTGVGNLVVESAALKSSSGFNSTAAISVNSGTLDIGGASTWSGSLAIMGGSTVKIAAASTFSGAVTLTDGTLTGTGDLTLSNQLTWSGGTISGTGKKIVSGALNLSGSRYLDGTTLETNGATIWTGAGYLYGYNGAIWNNTSTGTIDLQGDGDFYLASGTPSFNNAGTFTKSNGATNGSDYSYFDVAFNNTGTVNVKKGTLTLAGGGANTKTFSIDTGATLKISGVDYNFNTGSSLTGVGNLVVESAALKSSSGFNSTAAISVNSGTLDIGGASTWSGSLAIMGGSTVKIAAASTFSGAVTLTDGTLTGTGDLTLSNQLTWSGGTISGTGKKIVSGALNLSGSRYLDGTTLETNGATIWTGAGYLYGYNGAIWNNTSTGTIDLQGDGDFYLASGTPSFNNAGTFTKSNGATNGSDYSYFDVAFNNTGTVEIKKGKLNLAGGYTQTAGTTRLNGGNLASSSFDLKGGVLTGAGTITGNVNNTGGQVNPGNTVGTLVIDGNYSQSGTGLLNFDLASASSFDKFNVTGEGTFGGTLKVSLGTGYTPTIGTKYTVLTYGTATAKTFNTVQGIDLSTSLALAPTSTGNNLILEVVDKVPDLGAVSFGNTKSFTDAVGDSDLFDFYRFNVSAADTVQLKLTNLTANADIWLVDGLGRTLTQGTQTGTADEVVSWAVDAGTYFVKVFRPAAGNNTNYTLQVATTSIPAVITVAATDASAAETATGVTPNPGTFTLTRTGDLSQAITVNYTLAGTATNGTDYTNLPLTANFVAGASTALVTVTPTDDALAEATENVVLTLATGTGYSLGTAINATVNIADNETPVVTIAATDASAAETATGVTPNPGTFTLTRLGNLASALTVNYTVTGSATNGTDYTTIPLTATFAAGASTVLVTVNPTDDSLAEATENVVLTLATGTGYSLGTTTSATVNIADNEIPLITVAATDASAAETATGVTPNPGTFTLTRLGNLASALTVNYTVTGSATNGTDYTNIPLTATFLAGASTAVVTVTPTDDTLAEATENVVLTLATGTGYSLGTTTSATVNIADNETPVITVAATDASAVETATGVTPNLGTFTLTRLGNLASALTVNYTLAGTATNGTDYTTIPLTATFAAGSNTALVSVSPIDDSSFEGTETVILNLGTGTGYTLGTTASATVNIDDNDTAGSAEITVSATDASAAETATGVTPNPGTFTFARTGNTISALTVNYTLSGTAINDSDYTSLAGTVTFAANASTATVNVNPLDDTIFETSTPETVILTLATGTGYTLGTAKTGTVSITDNDSQPIINLSASQTVVEGFTSPQTVSYTVTLANASSQAITVNYATANGTALAGSDYTSTSGTLTFNAGVTSQVINIPILNDSLNETNETFTLSLTSPTNATLGTSTVTTTITDTLTASVTTTLPANVENLTLTGTAVADGTGNAGANVLTGNSANNILAGLDGNDTYAFVANSLLGIDTINETATGGTDTLDFTGTNGPIRLNLGVTTNQTVVTSNLTLKLSAIDGIENVYGGNGSDRLTGNNLSNALYGNGGADSLSGGGGADSLVGGAGDDLLGGGAGNDSFVYSTGKAFLNTDLGLDTLLDFTTTADKLVLSKATFTALTSAIGNGFSQGTEFAIVDDDALAGGSSAFIVYSSNSGSLFYNQNGNASGLGTGAEFAVLFGIPTLSSGDFSLAA</sequence>
<gene>
    <name evidence="5" type="ORF">KA717_28995</name>
</gene>
<feature type="domain" description="Calx-beta" evidence="4">
    <location>
        <begin position="1643"/>
        <end position="1748"/>
    </location>
</feature>
<dbReference type="PANTHER" id="PTHR46682">
    <property type="entry name" value="ADHESION G-PROTEIN COUPLED RECEPTOR V1"/>
    <property type="match status" value="1"/>
</dbReference>
<dbReference type="InterPro" id="IPR001343">
    <property type="entry name" value="Hemolysn_Ca-bd"/>
</dbReference>
<dbReference type="Pfam" id="PF00353">
    <property type="entry name" value="HemolysinCabind"/>
    <property type="match status" value="2"/>
</dbReference>
<dbReference type="InterPro" id="IPR007280">
    <property type="entry name" value="Peptidase_C_arc/bac"/>
</dbReference>
<dbReference type="InterPro" id="IPR018511">
    <property type="entry name" value="Hemolysin-typ_Ca-bd_CS"/>
</dbReference>
<feature type="domain" description="Calx-beta" evidence="4">
    <location>
        <begin position="1413"/>
        <end position="1515"/>
    </location>
</feature>
<evidence type="ECO:0000259" key="4">
    <source>
        <dbReference type="SMART" id="SM00237"/>
    </source>
</evidence>
<proteinExistence type="predicted"/>
<dbReference type="Pfam" id="PF04151">
    <property type="entry name" value="PPC"/>
    <property type="match status" value="1"/>
</dbReference>
<evidence type="ECO:0000256" key="1">
    <source>
        <dbReference type="ARBA" id="ARBA00022729"/>
    </source>
</evidence>
<dbReference type="InterPro" id="IPR012332">
    <property type="entry name" value="Autotransporter_pectin_lyase_C"/>
</dbReference>
<dbReference type="GO" id="GO:0001965">
    <property type="term" value="F:G-protein alpha-subunit binding"/>
    <property type="evidence" value="ECO:0007669"/>
    <property type="project" value="TreeGrafter"/>
</dbReference>
<dbReference type="InterPro" id="IPR026919">
    <property type="entry name" value="ADGRV1"/>
</dbReference>
<feature type="domain" description="Calx-beta" evidence="4">
    <location>
        <begin position="1528"/>
        <end position="1630"/>
    </location>
</feature>
<organism evidence="5">
    <name type="scientific">Woronichinia naegeliana WA131</name>
    <dbReference type="NCBI Taxonomy" id="2824559"/>
    <lineage>
        <taxon>Bacteria</taxon>
        <taxon>Bacillati</taxon>
        <taxon>Cyanobacteriota</taxon>
        <taxon>Cyanophyceae</taxon>
        <taxon>Synechococcales</taxon>
        <taxon>Coelosphaeriaceae</taxon>
        <taxon>Woronichinia</taxon>
    </lineage>
</organism>
<dbReference type="Gene3D" id="2.60.40.2030">
    <property type="match status" value="6"/>
</dbReference>
<dbReference type="PROSITE" id="PS00330">
    <property type="entry name" value="HEMOLYSIN_CALCIUM"/>
    <property type="match status" value="2"/>
</dbReference>
<dbReference type="SMART" id="SM00237">
    <property type="entry name" value="Calx_beta"/>
    <property type="match status" value="6"/>
</dbReference>
<keyword evidence="3" id="KW-0106">Calcium</keyword>
<dbReference type="SUPFAM" id="SSF51120">
    <property type="entry name" value="beta-Roll"/>
    <property type="match status" value="1"/>
</dbReference>
<feature type="domain" description="Calx-beta" evidence="4">
    <location>
        <begin position="1184"/>
        <end position="1285"/>
    </location>
</feature>
<dbReference type="SUPFAM" id="SSF141072">
    <property type="entry name" value="CalX-like"/>
    <property type="match status" value="6"/>
</dbReference>
<dbReference type="Gene3D" id="2.60.120.380">
    <property type="match status" value="1"/>
</dbReference>
<feature type="domain" description="Calx-beta" evidence="4">
    <location>
        <begin position="1298"/>
        <end position="1400"/>
    </location>
</feature>
<dbReference type="PANTHER" id="PTHR46682:SF1">
    <property type="entry name" value="ADHESION G-PROTEIN COUPLED RECEPTOR V1"/>
    <property type="match status" value="1"/>
</dbReference>
<evidence type="ECO:0000256" key="2">
    <source>
        <dbReference type="ARBA" id="ARBA00022737"/>
    </source>
</evidence>
<dbReference type="GO" id="GO:0071277">
    <property type="term" value="P:cellular response to calcium ion"/>
    <property type="evidence" value="ECO:0007669"/>
    <property type="project" value="TreeGrafter"/>
</dbReference>
<feature type="domain" description="Calx-beta" evidence="4">
    <location>
        <begin position="1765"/>
        <end position="1864"/>
    </location>
</feature>
<dbReference type="KEGG" id="wna:KA717_28995"/>
<reference evidence="5" key="1">
    <citation type="submission" date="2021-04" db="EMBL/GenBank/DDBJ databases">
        <title>Genome sequence of Woronichinia naegeliana from Washington state freshwater lake bloom.</title>
        <authorList>
            <person name="Dreher T.W."/>
        </authorList>
    </citation>
    <scope>NUCLEOTIDE SEQUENCE</scope>
    <source>
        <strain evidence="5">WA131</strain>
    </source>
</reference>
<accession>A0A977PU85</accession>
<keyword evidence="2" id="KW-0677">Repeat</keyword>
<dbReference type="GO" id="GO:0005509">
    <property type="term" value="F:calcium ion binding"/>
    <property type="evidence" value="ECO:0007669"/>
    <property type="project" value="InterPro"/>
</dbReference>
<dbReference type="Gene3D" id="2.160.20.20">
    <property type="match status" value="1"/>
</dbReference>
<dbReference type="GO" id="GO:0010855">
    <property type="term" value="F:adenylate cyclase inhibitor activity"/>
    <property type="evidence" value="ECO:0007669"/>
    <property type="project" value="TreeGrafter"/>
</dbReference>
<name>A0A977PU85_9CYAN</name>
<evidence type="ECO:0000313" key="5">
    <source>
        <dbReference type="EMBL" id="UXE59741.1"/>
    </source>
</evidence>
<dbReference type="EMBL" id="CP073041">
    <property type="protein sequence ID" value="UXE59741.1"/>
    <property type="molecule type" value="Genomic_DNA"/>
</dbReference>
<keyword evidence="1" id="KW-0732">Signal</keyword>
<dbReference type="GO" id="GO:0016020">
    <property type="term" value="C:membrane"/>
    <property type="evidence" value="ECO:0007669"/>
    <property type="project" value="InterPro"/>
</dbReference>
<dbReference type="PRINTS" id="PR00313">
    <property type="entry name" value="CABNDNGRPT"/>
</dbReference>
<dbReference type="Proteomes" id="UP001065613">
    <property type="component" value="Chromosome"/>
</dbReference>
<dbReference type="GO" id="GO:0004930">
    <property type="term" value="F:G protein-coupled receptor activity"/>
    <property type="evidence" value="ECO:0007669"/>
    <property type="project" value="InterPro"/>
</dbReference>
<dbReference type="SUPFAM" id="SSF89260">
    <property type="entry name" value="Collagen-binding domain"/>
    <property type="match status" value="1"/>
</dbReference>
<dbReference type="InterPro" id="IPR011049">
    <property type="entry name" value="Serralysin-like_metalloprot_C"/>
</dbReference>
<dbReference type="InterPro" id="IPR003644">
    <property type="entry name" value="Calx_beta"/>
</dbReference>
<dbReference type="GO" id="GO:0005737">
    <property type="term" value="C:cytoplasm"/>
    <property type="evidence" value="ECO:0007669"/>
    <property type="project" value="TreeGrafter"/>
</dbReference>
<evidence type="ECO:0000256" key="3">
    <source>
        <dbReference type="ARBA" id="ARBA00022837"/>
    </source>
</evidence>